<dbReference type="EMBL" id="CAIIXF020000005">
    <property type="protein sequence ID" value="CAH1784495.1"/>
    <property type="molecule type" value="Genomic_DNA"/>
</dbReference>
<comment type="caution">
    <text evidence="2">The sequence shown here is derived from an EMBL/GenBank/DDBJ whole genome shotgun (WGS) entry which is preliminary data.</text>
</comment>
<evidence type="ECO:0000313" key="2">
    <source>
        <dbReference type="EMBL" id="CAH1784495.1"/>
    </source>
</evidence>
<feature type="transmembrane region" description="Helical" evidence="1">
    <location>
        <begin position="420"/>
        <end position="442"/>
    </location>
</feature>
<keyword evidence="3" id="KW-1185">Reference proteome</keyword>
<keyword evidence="1" id="KW-1133">Transmembrane helix</keyword>
<keyword evidence="1" id="KW-0812">Transmembrane</keyword>
<evidence type="ECO:0000313" key="3">
    <source>
        <dbReference type="Proteomes" id="UP000749559"/>
    </source>
</evidence>
<dbReference type="AlphaFoldDB" id="A0A8S4NVN6"/>
<proteinExistence type="predicted"/>
<keyword evidence="1" id="KW-0472">Membrane</keyword>
<evidence type="ECO:0000256" key="1">
    <source>
        <dbReference type="SAM" id="Phobius"/>
    </source>
</evidence>
<name>A0A8S4NVN6_OWEFU</name>
<reference evidence="2" key="1">
    <citation type="submission" date="2022-03" db="EMBL/GenBank/DDBJ databases">
        <authorList>
            <person name="Martin C."/>
        </authorList>
    </citation>
    <scope>NUCLEOTIDE SEQUENCE</scope>
</reference>
<sequence length="457" mass="52191">GMGTSENLQLIRKPGIFERTTKRPDCALLRGYHHTQHASSFGLCSKVFSEVPNANVIYFEKNSECTIFHCYETKDGSDWDYKWGQENVVGEIYSLPHPSNYNCYGSYFIPRAWEKMNFKSDCTPISEKTVNNLAHCKQKACHDKANAFTIYQDTKSVMYCATKFCAGNKMDLTSTSGQIFYSLAHPDKPVNIQDLHPIKLPEHYTLNLHLPSRCKGFAYDKTKGKTEEHLKHFFDSGFNFVKYNKLIDETYTAYKCQTNSEETGYEHFKGCYPLKKTDTKSWYILPPPAIPRFNNGTFTLRSAGICQKANCDHQLIIYATKDLRQCMIYAFEKHYNVINYNSLTAVCDLRRCPVIHGDERDLNYTTQGVTPGFKVYAFQAYHHSNSTTITPNTTVATATTRAPRNPTSNNIKSNTTGLQVAAGIGWSAFIILVIGLVFLLCLSKNRFVRFIYHRFKI</sequence>
<feature type="non-terminal residue" evidence="2">
    <location>
        <position position="1"/>
    </location>
</feature>
<organism evidence="2 3">
    <name type="scientific">Owenia fusiformis</name>
    <name type="common">Polychaete worm</name>
    <dbReference type="NCBI Taxonomy" id="6347"/>
    <lineage>
        <taxon>Eukaryota</taxon>
        <taxon>Metazoa</taxon>
        <taxon>Spiralia</taxon>
        <taxon>Lophotrochozoa</taxon>
        <taxon>Annelida</taxon>
        <taxon>Polychaeta</taxon>
        <taxon>Sedentaria</taxon>
        <taxon>Canalipalpata</taxon>
        <taxon>Sabellida</taxon>
        <taxon>Oweniida</taxon>
        <taxon>Oweniidae</taxon>
        <taxon>Owenia</taxon>
    </lineage>
</organism>
<gene>
    <name evidence="2" type="ORF">OFUS_LOCUS10679</name>
</gene>
<accession>A0A8S4NVN6</accession>
<dbReference type="Proteomes" id="UP000749559">
    <property type="component" value="Unassembled WGS sequence"/>
</dbReference>
<protein>
    <submittedName>
        <fullName evidence="2">Uncharacterized protein</fullName>
    </submittedName>
</protein>